<feature type="domain" description="Aminoglycoside phosphotransferase" evidence="2">
    <location>
        <begin position="33"/>
        <end position="251"/>
    </location>
</feature>
<dbReference type="Gene3D" id="3.90.1200.10">
    <property type="match status" value="1"/>
</dbReference>
<reference evidence="3 4" key="1">
    <citation type="submission" date="2016-10" db="EMBL/GenBank/DDBJ databases">
        <authorList>
            <person name="de Groot N.N."/>
        </authorList>
    </citation>
    <scope>NUCLEOTIDE SEQUENCE [LARGE SCALE GENOMIC DNA]</scope>
    <source>
        <strain evidence="3 4">DSM 10495</strain>
    </source>
</reference>
<keyword evidence="4" id="KW-1185">Reference proteome</keyword>
<evidence type="ECO:0000313" key="4">
    <source>
        <dbReference type="Proteomes" id="UP000182652"/>
    </source>
</evidence>
<dbReference type="Proteomes" id="UP000182652">
    <property type="component" value="Unassembled WGS sequence"/>
</dbReference>
<keyword evidence="3" id="KW-0418">Kinase</keyword>
<feature type="region of interest" description="Disordered" evidence="1">
    <location>
        <begin position="322"/>
        <end position="485"/>
    </location>
</feature>
<evidence type="ECO:0000256" key="1">
    <source>
        <dbReference type="SAM" id="MobiDB-lite"/>
    </source>
</evidence>
<feature type="compositionally biased region" description="Low complexity" evidence="1">
    <location>
        <begin position="404"/>
        <end position="432"/>
    </location>
</feature>
<dbReference type="InterPro" id="IPR011009">
    <property type="entry name" value="Kinase-like_dom_sf"/>
</dbReference>
<dbReference type="STRING" id="156980.SAMN04489745_1430"/>
<accession>A0A1H4MRU8</accession>
<dbReference type="InterPro" id="IPR051678">
    <property type="entry name" value="AGP_Transferase"/>
</dbReference>
<evidence type="ECO:0000313" key="3">
    <source>
        <dbReference type="EMBL" id="SEB85577.1"/>
    </source>
</evidence>
<dbReference type="InterPro" id="IPR002575">
    <property type="entry name" value="Aminoglycoside_PTrfase"/>
</dbReference>
<dbReference type="RefSeq" id="WP_074784111.1">
    <property type="nucleotide sequence ID" value="NZ_FNSN01000003.1"/>
</dbReference>
<dbReference type="AlphaFoldDB" id="A0A1H4MRU8"/>
<protein>
    <submittedName>
        <fullName evidence="3">Predicted kinase, aminoglycoside phosphotransferase (APT) family</fullName>
    </submittedName>
</protein>
<keyword evidence="3" id="KW-0808">Transferase</keyword>
<gene>
    <name evidence="3" type="ORF">SAMN04489745_1430</name>
</gene>
<feature type="compositionally biased region" description="Basic and acidic residues" evidence="1">
    <location>
        <begin position="328"/>
        <end position="350"/>
    </location>
</feature>
<proteinExistence type="predicted"/>
<dbReference type="GO" id="GO:0016301">
    <property type="term" value="F:kinase activity"/>
    <property type="evidence" value="ECO:0007669"/>
    <property type="project" value="UniProtKB-KW"/>
</dbReference>
<dbReference type="SUPFAM" id="SSF56112">
    <property type="entry name" value="Protein kinase-like (PK-like)"/>
    <property type="match status" value="1"/>
</dbReference>
<sequence length="485" mass="51137">MKRSPLELAALAAAAVPGLSPTAVRADLDDPSDFDAVLLFGEDDQRWRVRSPRHEEASARLESEFAILRAFPAGLRAELPFRIPTVLGCVRRGPLSTFVYTHVAGQSLQLDQLERSGDAAAKEVASVLAAIHALPQDVVDRADLPRYSANEFRQRRLNELDQAATSGKIPAELLLRWEHALEDVTLWRFNASVVHGDLHEDNLLFDDGKVTAVTGWTDLHIGDPADDFAWLVASHDSAFVDAVLHHYRDALPGPAGQDPDPHLLRRAALSAEFALAQYLMKGLAKNDATVIAEAETMLSDLASDIRESEAAARELEEAEEAAAEAEAAEEHERLAYERPAQDRPSQDRETNGPTPTTGPGAKVTVTSLSAASGGESVNAADGGSDDDVAEGNSPRLSVVPTPSGSPADHAADGSSDAAGADGDADVASVQDSEGSPETDAVAGSETANSAADENASSPSSEHEGEPGASQAGVETTALPVIKHES</sequence>
<evidence type="ECO:0000259" key="2">
    <source>
        <dbReference type="Pfam" id="PF01636"/>
    </source>
</evidence>
<name>A0A1H4MRU8_9MICC</name>
<dbReference type="Pfam" id="PF01636">
    <property type="entry name" value="APH"/>
    <property type="match status" value="1"/>
</dbReference>
<dbReference type="EMBL" id="FNSN01000003">
    <property type="protein sequence ID" value="SEB85577.1"/>
    <property type="molecule type" value="Genomic_DNA"/>
</dbReference>
<organism evidence="3 4">
    <name type="scientific">Arthrobacter woluwensis</name>
    <dbReference type="NCBI Taxonomy" id="156980"/>
    <lineage>
        <taxon>Bacteria</taxon>
        <taxon>Bacillati</taxon>
        <taxon>Actinomycetota</taxon>
        <taxon>Actinomycetes</taxon>
        <taxon>Micrococcales</taxon>
        <taxon>Micrococcaceae</taxon>
        <taxon>Arthrobacter</taxon>
    </lineage>
</organism>
<dbReference type="PANTHER" id="PTHR21310">
    <property type="entry name" value="AMINOGLYCOSIDE PHOSPHOTRANSFERASE-RELATED-RELATED"/>
    <property type="match status" value="1"/>
</dbReference>